<dbReference type="PANTHER" id="PTHR24416:SF137">
    <property type="entry name" value="RECEPTOR TYROSINE-PROTEIN KINASE ERBB-2"/>
    <property type="match status" value="1"/>
</dbReference>
<feature type="transmembrane region" description="Helical" evidence="34">
    <location>
        <begin position="926"/>
        <end position="947"/>
    </location>
</feature>
<evidence type="ECO:0000259" key="35">
    <source>
        <dbReference type="PROSITE" id="PS50011"/>
    </source>
</evidence>
<dbReference type="GO" id="GO:0004714">
    <property type="term" value="F:transmembrane receptor protein tyrosine kinase activity"/>
    <property type="evidence" value="ECO:0007669"/>
    <property type="project" value="UniProtKB-EC"/>
</dbReference>
<dbReference type="GO" id="GO:0005634">
    <property type="term" value="C:nucleus"/>
    <property type="evidence" value="ECO:0007669"/>
    <property type="project" value="UniProtKB-SubCell"/>
</dbReference>
<feature type="region of interest" description="Disordered" evidence="33">
    <location>
        <begin position="1"/>
        <end position="95"/>
    </location>
</feature>
<evidence type="ECO:0000256" key="6">
    <source>
        <dbReference type="ARBA" id="ARBA00022475"/>
    </source>
</evidence>
<keyword evidence="8" id="KW-0597">Phosphoprotein</keyword>
<feature type="compositionally biased region" description="Pro residues" evidence="33">
    <location>
        <begin position="1490"/>
        <end position="1499"/>
    </location>
</feature>
<dbReference type="FunFam" id="1.10.510.10:FF:002828">
    <property type="entry name" value="Receptor tyrosine-protein kinase erbB-2"/>
    <property type="match status" value="1"/>
</dbReference>
<evidence type="ECO:0000256" key="20">
    <source>
        <dbReference type="ARBA" id="ARBA00023157"/>
    </source>
</evidence>
<keyword evidence="18 34" id="KW-0472">Membrane</keyword>
<dbReference type="InterPro" id="IPR000494">
    <property type="entry name" value="Rcpt_L-dom"/>
</dbReference>
<feature type="compositionally biased region" description="Pro residues" evidence="33">
    <location>
        <begin position="1447"/>
        <end position="1456"/>
    </location>
</feature>
<dbReference type="Gene3D" id="3.80.20.20">
    <property type="entry name" value="Receptor L-domain"/>
    <property type="match status" value="2"/>
</dbReference>
<dbReference type="GO" id="GO:0038127">
    <property type="term" value="P:ERBB signaling pathway"/>
    <property type="evidence" value="ECO:0007669"/>
    <property type="project" value="UniProtKB-ARBA"/>
</dbReference>
<name>A0AAN7RLI2_MYCAM</name>
<evidence type="ECO:0000256" key="22">
    <source>
        <dbReference type="ARBA" id="ARBA00023163"/>
    </source>
</evidence>
<dbReference type="SUPFAM" id="SSF57184">
    <property type="entry name" value="Growth factor receptor domain"/>
    <property type="match status" value="2"/>
</dbReference>
<evidence type="ECO:0000256" key="13">
    <source>
        <dbReference type="ARBA" id="ARBA00022753"/>
    </source>
</evidence>
<feature type="region of interest" description="Disordered" evidence="33">
    <location>
        <begin position="1331"/>
        <end position="1547"/>
    </location>
</feature>
<evidence type="ECO:0000256" key="32">
    <source>
        <dbReference type="PROSITE-ProRule" id="PRU10141"/>
    </source>
</evidence>
<dbReference type="GO" id="GO:0009925">
    <property type="term" value="C:basal plasma membrane"/>
    <property type="evidence" value="ECO:0007669"/>
    <property type="project" value="TreeGrafter"/>
</dbReference>
<keyword evidence="7" id="KW-0963">Cytoplasm</keyword>
<keyword evidence="16 34" id="KW-1133">Transmembrane helix</keyword>
<keyword evidence="21" id="KW-0010">Activator</keyword>
<dbReference type="PRINTS" id="PR00109">
    <property type="entry name" value="TYRKINASE"/>
</dbReference>
<keyword evidence="23" id="KW-0675">Receptor</keyword>
<dbReference type="FunFam" id="3.30.200.20:FF:000184">
    <property type="entry name" value="Receptor protein-tyrosine kinase"/>
    <property type="match status" value="1"/>
</dbReference>
<dbReference type="GO" id="GO:0008284">
    <property type="term" value="P:positive regulation of cell population proliferation"/>
    <property type="evidence" value="ECO:0007669"/>
    <property type="project" value="TreeGrafter"/>
</dbReference>
<dbReference type="InterPro" id="IPR049328">
    <property type="entry name" value="TM_ErbB1"/>
</dbReference>
<dbReference type="InterPro" id="IPR000719">
    <property type="entry name" value="Prot_kinase_dom"/>
</dbReference>
<dbReference type="InterPro" id="IPR017441">
    <property type="entry name" value="Protein_kinase_ATP_BS"/>
</dbReference>
<dbReference type="InterPro" id="IPR011009">
    <property type="entry name" value="Kinase-like_dom_sf"/>
</dbReference>
<feature type="compositionally biased region" description="Low complexity" evidence="33">
    <location>
        <begin position="1331"/>
        <end position="1347"/>
    </location>
</feature>
<reference evidence="36 37" key="1">
    <citation type="journal article" date="2023" name="J. Hered.">
        <title>Chromosome-level genome of the wood stork (Mycteria americana) provides insight into avian chromosome evolution.</title>
        <authorList>
            <person name="Flamio R. Jr."/>
            <person name="Ramstad K.M."/>
        </authorList>
    </citation>
    <scope>NUCLEOTIDE SEQUENCE [LARGE SCALE GENOMIC DNA]</scope>
    <source>
        <strain evidence="36">JAX WOST 10</strain>
    </source>
</reference>
<dbReference type="FunFam" id="2.10.220.10:FF:000006">
    <property type="entry name" value="Receptor protein-tyrosine kinase"/>
    <property type="match status" value="1"/>
</dbReference>
<keyword evidence="26" id="KW-0966">Cell projection</keyword>
<keyword evidence="10 34" id="KW-0812">Transmembrane</keyword>
<dbReference type="InterPro" id="IPR050122">
    <property type="entry name" value="RTK"/>
</dbReference>
<dbReference type="PROSITE" id="PS00107">
    <property type="entry name" value="PROTEIN_KINASE_ATP"/>
    <property type="match status" value="1"/>
</dbReference>
<evidence type="ECO:0000256" key="10">
    <source>
        <dbReference type="ARBA" id="ARBA00022692"/>
    </source>
</evidence>
<keyword evidence="19" id="KW-0829">Tyrosine-protein kinase</keyword>
<dbReference type="InterPro" id="IPR044912">
    <property type="entry name" value="Egfr_JX_dom"/>
</dbReference>
<evidence type="ECO:0000256" key="17">
    <source>
        <dbReference type="ARBA" id="ARBA00023015"/>
    </source>
</evidence>
<dbReference type="SMART" id="SM00261">
    <property type="entry name" value="FU"/>
    <property type="match status" value="3"/>
</dbReference>
<evidence type="ECO:0000256" key="23">
    <source>
        <dbReference type="ARBA" id="ARBA00023170"/>
    </source>
</evidence>
<keyword evidence="12 32" id="KW-0547">Nucleotide-binding</keyword>
<keyword evidence="13" id="KW-0967">Endosome</keyword>
<evidence type="ECO:0000256" key="24">
    <source>
        <dbReference type="ARBA" id="ARBA00023180"/>
    </source>
</evidence>
<dbReference type="Gene3D" id="2.10.220.10">
    <property type="entry name" value="Hormone Receptor, Insulin-like Growth Factor Receptor 1, Chain A, domain 2"/>
    <property type="match status" value="4"/>
</dbReference>
<keyword evidence="14" id="KW-0418">Kinase</keyword>
<comment type="function">
    <text evidence="27">In the nucleus is involved in transcriptional regulation. Associates with the 5'-TCAAATTC-3' sequence in the PTGS2/COX-2 promoter and activates its transcription. Implicated in transcriptional activation of CDKN1A; the function involves STAT3 and SRC. Involved in the transcription of rRNA genes by RNA Pol I and enhances protein synthesis and cell growth.</text>
</comment>
<accession>A0AAN7RLI2</accession>
<dbReference type="GO" id="GO:0043235">
    <property type="term" value="C:receptor complex"/>
    <property type="evidence" value="ECO:0007669"/>
    <property type="project" value="TreeGrafter"/>
</dbReference>
<dbReference type="EMBL" id="JAUNZN010000024">
    <property type="protein sequence ID" value="KAK4808742.1"/>
    <property type="molecule type" value="Genomic_DNA"/>
</dbReference>
<evidence type="ECO:0000256" key="28">
    <source>
        <dbReference type="ARBA" id="ARBA00040669"/>
    </source>
</evidence>
<evidence type="ECO:0000256" key="33">
    <source>
        <dbReference type="SAM" id="MobiDB-lite"/>
    </source>
</evidence>
<evidence type="ECO:0000256" key="8">
    <source>
        <dbReference type="ARBA" id="ARBA00022553"/>
    </source>
</evidence>
<evidence type="ECO:0000256" key="5">
    <source>
        <dbReference type="ARBA" id="ARBA00011902"/>
    </source>
</evidence>
<comment type="caution">
    <text evidence="36">The sequence shown here is derived from an EMBL/GenBank/DDBJ whole genome shotgun (WGS) entry which is preliminary data.</text>
</comment>
<evidence type="ECO:0000256" key="3">
    <source>
        <dbReference type="ARBA" id="ARBA00004412"/>
    </source>
</evidence>
<evidence type="ECO:0000256" key="9">
    <source>
        <dbReference type="ARBA" id="ARBA00022679"/>
    </source>
</evidence>
<evidence type="ECO:0000256" key="30">
    <source>
        <dbReference type="ARBA" id="ARBA00042465"/>
    </source>
</evidence>
<dbReference type="Pfam" id="PF14843">
    <property type="entry name" value="GF_recep_IV"/>
    <property type="match status" value="2"/>
</dbReference>
<dbReference type="InterPro" id="IPR032778">
    <property type="entry name" value="GF_recep_IV"/>
</dbReference>
<keyword evidence="24" id="KW-0325">Glycoprotein</keyword>
<evidence type="ECO:0000256" key="2">
    <source>
        <dbReference type="ARBA" id="ARBA00004199"/>
    </source>
</evidence>
<dbReference type="CDD" id="cd05109">
    <property type="entry name" value="PTKc_HER2"/>
    <property type="match status" value="1"/>
</dbReference>
<evidence type="ECO:0000256" key="31">
    <source>
        <dbReference type="ARBA" id="ARBA00051243"/>
    </source>
</evidence>
<feature type="compositionally biased region" description="Basic and acidic residues" evidence="33">
    <location>
        <begin position="317"/>
        <end position="331"/>
    </location>
</feature>
<dbReference type="Gene3D" id="1.10.510.10">
    <property type="entry name" value="Transferase(Phosphotransferase) domain 1"/>
    <property type="match status" value="1"/>
</dbReference>
<dbReference type="PANTHER" id="PTHR24416">
    <property type="entry name" value="TYROSINE-PROTEIN KINASE RECEPTOR"/>
    <property type="match status" value="1"/>
</dbReference>
<evidence type="ECO:0000256" key="21">
    <source>
        <dbReference type="ARBA" id="ARBA00023159"/>
    </source>
</evidence>
<keyword evidence="15 32" id="KW-0067">ATP-binding</keyword>
<dbReference type="GO" id="GO:0030182">
    <property type="term" value="P:neuron differentiation"/>
    <property type="evidence" value="ECO:0007669"/>
    <property type="project" value="TreeGrafter"/>
</dbReference>
<dbReference type="Pfam" id="PF07714">
    <property type="entry name" value="PK_Tyr_Ser-Thr"/>
    <property type="match status" value="1"/>
</dbReference>
<comment type="subcellular location">
    <subcellularLocation>
        <location evidence="2">Cell projection</location>
        <location evidence="2">Ruffle membrane</location>
        <topology evidence="2">Single-pass type I membrane protein</topology>
    </subcellularLocation>
    <subcellularLocation>
        <location evidence="4">Cytoplasm</location>
        <location evidence="4">Perinuclear region</location>
    </subcellularLocation>
    <subcellularLocation>
        <location evidence="3">Early endosome</location>
    </subcellularLocation>
    <subcellularLocation>
        <location evidence="1">Nucleus</location>
    </subcellularLocation>
</comment>
<evidence type="ECO:0000313" key="36">
    <source>
        <dbReference type="EMBL" id="KAK4808742.1"/>
    </source>
</evidence>
<organism evidence="36 37">
    <name type="scientific">Mycteria americana</name>
    <name type="common">Wood stork</name>
    <dbReference type="NCBI Taxonomy" id="33587"/>
    <lineage>
        <taxon>Eukaryota</taxon>
        <taxon>Metazoa</taxon>
        <taxon>Chordata</taxon>
        <taxon>Craniata</taxon>
        <taxon>Vertebrata</taxon>
        <taxon>Euteleostomi</taxon>
        <taxon>Archelosauria</taxon>
        <taxon>Archosauria</taxon>
        <taxon>Dinosauria</taxon>
        <taxon>Saurischia</taxon>
        <taxon>Theropoda</taxon>
        <taxon>Coelurosauria</taxon>
        <taxon>Aves</taxon>
        <taxon>Neognathae</taxon>
        <taxon>Neoaves</taxon>
        <taxon>Aequornithes</taxon>
        <taxon>Ciconiiformes</taxon>
        <taxon>Ciconiidae</taxon>
        <taxon>Mycteria</taxon>
    </lineage>
</organism>
<dbReference type="InterPro" id="IPR008266">
    <property type="entry name" value="Tyr_kinase_AS"/>
</dbReference>
<evidence type="ECO:0000256" key="15">
    <source>
        <dbReference type="ARBA" id="ARBA00022840"/>
    </source>
</evidence>
<evidence type="ECO:0000313" key="37">
    <source>
        <dbReference type="Proteomes" id="UP001333110"/>
    </source>
</evidence>
<dbReference type="InterPro" id="IPR001245">
    <property type="entry name" value="Ser-Thr/Tyr_kinase_cat_dom"/>
</dbReference>
<dbReference type="Pfam" id="PF00757">
    <property type="entry name" value="Furin-like"/>
    <property type="match status" value="1"/>
</dbReference>
<protein>
    <recommendedName>
        <fullName evidence="28">Receptor tyrosine-protein kinase erbB-2</fullName>
        <ecNumber evidence="5">2.7.10.1</ecNumber>
    </recommendedName>
    <alternativeName>
        <fullName evidence="29">Proto-oncogene c-ErbB-2</fullName>
    </alternativeName>
    <alternativeName>
        <fullName evidence="30">p185erbB2</fullName>
    </alternativeName>
</protein>
<keyword evidence="11" id="KW-0732">Signal</keyword>
<keyword evidence="25" id="KW-0539">Nucleus</keyword>
<feature type="binding site" evidence="32">
    <location>
        <position position="1025"/>
    </location>
    <ligand>
        <name>ATP</name>
        <dbReference type="ChEBI" id="CHEBI:30616"/>
    </ligand>
</feature>
<dbReference type="PROSITE" id="PS50011">
    <property type="entry name" value="PROTEIN_KINASE_DOM"/>
    <property type="match status" value="1"/>
</dbReference>
<dbReference type="Gene3D" id="6.10.250.2930">
    <property type="match status" value="1"/>
</dbReference>
<dbReference type="GO" id="GO:0032587">
    <property type="term" value="C:ruffle membrane"/>
    <property type="evidence" value="ECO:0007669"/>
    <property type="project" value="UniProtKB-SubCell"/>
</dbReference>
<dbReference type="FunFam" id="3.80.20.20:FF:000007">
    <property type="entry name" value="Receptor protein-tyrosine kinase"/>
    <property type="match status" value="1"/>
</dbReference>
<evidence type="ECO:0000256" key="16">
    <source>
        <dbReference type="ARBA" id="ARBA00022989"/>
    </source>
</evidence>
<keyword evidence="22" id="KW-0804">Transcription</keyword>
<dbReference type="InterPro" id="IPR009030">
    <property type="entry name" value="Growth_fac_rcpt_cys_sf"/>
</dbReference>
<keyword evidence="17" id="KW-0805">Transcription regulation</keyword>
<keyword evidence="9" id="KW-0808">Transferase</keyword>
<feature type="region of interest" description="Disordered" evidence="33">
    <location>
        <begin position="1269"/>
        <end position="1289"/>
    </location>
</feature>
<dbReference type="GO" id="GO:0043410">
    <property type="term" value="P:positive regulation of MAPK cascade"/>
    <property type="evidence" value="ECO:0007669"/>
    <property type="project" value="TreeGrafter"/>
</dbReference>
<evidence type="ECO:0000256" key="34">
    <source>
        <dbReference type="SAM" id="Phobius"/>
    </source>
</evidence>
<evidence type="ECO:0000256" key="29">
    <source>
        <dbReference type="ARBA" id="ARBA00041969"/>
    </source>
</evidence>
<dbReference type="InterPro" id="IPR036941">
    <property type="entry name" value="Rcpt_L-dom_sf"/>
</dbReference>
<evidence type="ECO:0000256" key="26">
    <source>
        <dbReference type="ARBA" id="ARBA00023273"/>
    </source>
</evidence>
<evidence type="ECO:0000256" key="1">
    <source>
        <dbReference type="ARBA" id="ARBA00004123"/>
    </source>
</evidence>
<evidence type="ECO:0000256" key="19">
    <source>
        <dbReference type="ARBA" id="ARBA00023137"/>
    </source>
</evidence>
<dbReference type="SMART" id="SM00219">
    <property type="entry name" value="TyrKc"/>
    <property type="match status" value="1"/>
</dbReference>
<gene>
    <name evidence="36" type="ORF">QYF61_023210</name>
</gene>
<dbReference type="Gene3D" id="3.30.200.20">
    <property type="entry name" value="Phosphorylase Kinase, domain 1"/>
    <property type="match status" value="1"/>
</dbReference>
<keyword evidence="37" id="KW-1185">Reference proteome</keyword>
<evidence type="ECO:0000256" key="27">
    <source>
        <dbReference type="ARBA" id="ARBA00037619"/>
    </source>
</evidence>
<dbReference type="GO" id="GO:0048471">
    <property type="term" value="C:perinuclear region of cytoplasm"/>
    <property type="evidence" value="ECO:0007669"/>
    <property type="project" value="UniProtKB-SubCell"/>
</dbReference>
<evidence type="ECO:0000256" key="4">
    <source>
        <dbReference type="ARBA" id="ARBA00004556"/>
    </source>
</evidence>
<evidence type="ECO:0000256" key="11">
    <source>
        <dbReference type="ARBA" id="ARBA00022729"/>
    </source>
</evidence>
<dbReference type="GO" id="GO:0043066">
    <property type="term" value="P:negative regulation of apoptotic process"/>
    <property type="evidence" value="ECO:0007669"/>
    <property type="project" value="TreeGrafter"/>
</dbReference>
<comment type="catalytic activity">
    <reaction evidence="31">
        <text>L-tyrosyl-[protein] + ATP = O-phospho-L-tyrosyl-[protein] + ADP + H(+)</text>
        <dbReference type="Rhea" id="RHEA:10596"/>
        <dbReference type="Rhea" id="RHEA-COMP:10136"/>
        <dbReference type="Rhea" id="RHEA-COMP:20101"/>
        <dbReference type="ChEBI" id="CHEBI:15378"/>
        <dbReference type="ChEBI" id="CHEBI:30616"/>
        <dbReference type="ChEBI" id="CHEBI:46858"/>
        <dbReference type="ChEBI" id="CHEBI:61978"/>
        <dbReference type="ChEBI" id="CHEBI:456216"/>
        <dbReference type="EC" id="2.7.10.1"/>
    </reaction>
</comment>
<evidence type="ECO:0000256" key="12">
    <source>
        <dbReference type="ARBA" id="ARBA00022741"/>
    </source>
</evidence>
<dbReference type="Pfam" id="PF21314">
    <property type="entry name" value="TM_ErbB1"/>
    <property type="match status" value="1"/>
</dbReference>
<sequence length="1547" mass="167862">MPRGRSPGQQPPAGWGRPGSGSRRRSTIRSCLGAAPPPAWAEHSCPRPPLWPPARHGRGCGSQPGPRQHPTPTTGARRRRPPAVPHAGPGPGAKAGAALPHAGAGAGGAVIQEAHRKLLGAAPEINGRHRIRGISCGGRCRRWLGFPQGRGWAERGDPLSSRSVPTVCTGTDMKLLRPSSPESHYETLRHLYQGCQVVQGNLELTYLPPDADTTFLKDIKEVQGYVLIAENQVSRLELQSLRIIRGTQLFQERYALTVVGNAGPAGTPGLRQLGMRHLTEILKGGVRIERNPQLCFQETILWSDIFHRHNELRGETRVESTRSRSCEHRDPGGGGGCTQGGGLGVAGPHGIARSRLLPVQVLIAGRCVPRGTAGARGRRTARRVMTNSICHGCPRCKGTKPTDCCHEQCAAGCTGPKHSDCLVRTGDGGHRGRGGGGGRHTDAGVPRRLSSPPQACLNFNRSGICELHCPPLVIYNSDTFESVPNRDGRYTFGASCVSQCPYNYLATEVGSCTLVCPQNSQEVTVNNVQKCEKCSKPCPEVCYGLGVDFLKGVRAVNASNIQHFSGCTKIFGSLAFLPETFAGDPSTNTPPLDPKLLRIFESLEELTGFLYIAAWPPGLQDLGVFQNLRVIRGRVLHNGAYSLTLRDLAVRALGLRALQEISSGMVLVHHNPQLCFLQKVPWSSIFRNPRQRLFQTHNKPPEQCESEGLVCFHLCAHGHCWGPGPTQCVACERFLRGQECVASCNLLDGAVREHANGTRCLPCHPECQPQNGTETCFGSVRVEGTRGGEGGAGPDAWVPDTPPPQEADQCVACAHYKDAQQCVRRCPSGVKADASFVPVWKYPDEDGVCQLCPTNCTHSCTIRDEDGCPVDQKPRYKRGCPVPPRLPPLWVPGGSSSWDPHPVTIVPSTPPPLPGHLLSRSQVTSIIAGVVGALLVVVLLLITVVCVKRRRQQERKHTMRRLLQETELVEPLTPSGALPNQAQMRILKETELKKVKVLGSGAFGTVYKGIWIPDGESVKIPVAIKVLRENTSPKANKEILDEAYVMAGVGSPYVSRLLGICLTSTVQLVTQLMPYGCLLDYVRENKDRIGSQDLLNWCVQIAKGMSYLEEVRLVHRDLAARNVLVKSPNHVKITDFGLARLLDIDETEYHADGGKVPIKWMALESILRRRFTHQSDVWSYGVTVWELMTFGAKPYDGIPAREIPDLLEKGERLPQPPICTIDVYMIMVKCWMIDSECRPKFRELVTEFSRMARDPQRFVVIQVRGSLGVPSPRPGAGTDRCPHPQNDMVGLPSSIDSTFYRALLEEEDMDDLVDAEEYLVPHQGFFSAETSATYRSRISSTRSTAETPADVEEGGGLAAFPFPPQGLAEGPEGPVPEVPEGDGGAKAALQSPAVREPSTLPRYSEDPTGLSAEESEGPDPEGFTAPAPRTTMPEYVNQAGEQRSPPRHPCTPPSPPDKAKGHQGKNGLIKEAKHPFPGPFGHAVENPEYLAPPGPPAPAPFSQAFDNPYYWNQDPPKASGPKGGPGTTPTAENPEYLGLAGPDDAAA</sequence>
<dbReference type="SUPFAM" id="SSF52058">
    <property type="entry name" value="L domain-like"/>
    <property type="match status" value="2"/>
</dbReference>
<dbReference type="EC" id="2.7.10.1" evidence="5"/>
<dbReference type="GO" id="GO:0005524">
    <property type="term" value="F:ATP binding"/>
    <property type="evidence" value="ECO:0007669"/>
    <property type="project" value="UniProtKB-UniRule"/>
</dbReference>
<dbReference type="InterPro" id="IPR006212">
    <property type="entry name" value="Furin_repeat"/>
</dbReference>
<proteinExistence type="predicted"/>
<dbReference type="InterPro" id="IPR020635">
    <property type="entry name" value="Tyr_kinase_cat_dom"/>
</dbReference>
<dbReference type="CDD" id="cd00064">
    <property type="entry name" value="FU"/>
    <property type="match status" value="1"/>
</dbReference>
<feature type="region of interest" description="Disordered" evidence="33">
    <location>
        <begin position="317"/>
        <end position="340"/>
    </location>
</feature>
<dbReference type="GO" id="GO:0005769">
    <property type="term" value="C:early endosome"/>
    <property type="evidence" value="ECO:0007669"/>
    <property type="project" value="UniProtKB-SubCell"/>
</dbReference>
<evidence type="ECO:0000256" key="7">
    <source>
        <dbReference type="ARBA" id="ARBA00022490"/>
    </source>
</evidence>
<evidence type="ECO:0000256" key="14">
    <source>
        <dbReference type="ARBA" id="ARBA00022777"/>
    </source>
</evidence>
<dbReference type="Pfam" id="PF01030">
    <property type="entry name" value="Recep_L_domain"/>
    <property type="match status" value="2"/>
</dbReference>
<dbReference type="PROSITE" id="PS00109">
    <property type="entry name" value="PROTEIN_KINASE_TYR"/>
    <property type="match status" value="1"/>
</dbReference>
<dbReference type="SUPFAM" id="SSF56112">
    <property type="entry name" value="Protein kinase-like (PK-like)"/>
    <property type="match status" value="1"/>
</dbReference>
<dbReference type="Proteomes" id="UP001333110">
    <property type="component" value="Unassembled WGS sequence"/>
</dbReference>
<evidence type="ECO:0000256" key="25">
    <source>
        <dbReference type="ARBA" id="ARBA00023242"/>
    </source>
</evidence>
<evidence type="ECO:0000256" key="18">
    <source>
        <dbReference type="ARBA" id="ARBA00023136"/>
    </source>
</evidence>
<feature type="domain" description="Protein kinase" evidence="35">
    <location>
        <begin position="992"/>
        <end position="1259"/>
    </location>
</feature>
<keyword evidence="20" id="KW-1015">Disulfide bond</keyword>
<keyword evidence="6" id="KW-1003">Cell membrane</keyword>
<dbReference type="InterPro" id="IPR006211">
    <property type="entry name" value="Furin-like_Cys-rich_dom"/>
</dbReference>
<dbReference type="FunFam" id="2.10.220.10:FF:000009">
    <property type="entry name" value="Receptor protein-tyrosine kinase"/>
    <property type="match status" value="1"/>
</dbReference>